<name>A0A437RL80_9BURK</name>
<keyword evidence="1" id="KW-1133">Transmembrane helix</keyword>
<proteinExistence type="predicted"/>
<reference evidence="2 3" key="1">
    <citation type="submission" date="2019-01" db="EMBL/GenBank/DDBJ databases">
        <authorList>
            <person name="Chen W.-M."/>
        </authorList>
    </citation>
    <scope>NUCLEOTIDE SEQUENCE [LARGE SCALE GENOMIC DNA]</scope>
    <source>
        <strain evidence="2 3">KYPY4</strain>
    </source>
</reference>
<keyword evidence="1" id="KW-0472">Membrane</keyword>
<feature type="transmembrane region" description="Helical" evidence="1">
    <location>
        <begin position="70"/>
        <end position="91"/>
    </location>
</feature>
<organism evidence="2 3">
    <name type="scientific">Rubrivivax rivuli</name>
    <dbReference type="NCBI Taxonomy" id="1862385"/>
    <lineage>
        <taxon>Bacteria</taxon>
        <taxon>Pseudomonadati</taxon>
        <taxon>Pseudomonadota</taxon>
        <taxon>Betaproteobacteria</taxon>
        <taxon>Burkholderiales</taxon>
        <taxon>Sphaerotilaceae</taxon>
        <taxon>Rubrivivax</taxon>
    </lineage>
</organism>
<gene>
    <name evidence="2" type="ORF">EOE66_07330</name>
</gene>
<sequence>MPAHKALLWPVALAFAAFSTWVLWQLGYFGIWQGGFANLGSMQITFDLIIACTLLVGYIARDCRARGKPWWPWALLTLVGGSLGPLAYLLWPRRKA</sequence>
<dbReference type="Proteomes" id="UP000285575">
    <property type="component" value="Unassembled WGS sequence"/>
</dbReference>
<evidence type="ECO:0000256" key="1">
    <source>
        <dbReference type="SAM" id="Phobius"/>
    </source>
</evidence>
<comment type="caution">
    <text evidence="2">The sequence shown here is derived from an EMBL/GenBank/DDBJ whole genome shotgun (WGS) entry which is preliminary data.</text>
</comment>
<feature type="transmembrane region" description="Helical" evidence="1">
    <location>
        <begin position="36"/>
        <end position="58"/>
    </location>
</feature>
<feature type="transmembrane region" description="Helical" evidence="1">
    <location>
        <begin position="6"/>
        <end position="24"/>
    </location>
</feature>
<protein>
    <submittedName>
        <fullName evidence="2">DUF2834 domain-containing protein</fullName>
    </submittedName>
</protein>
<accession>A0A437RL80</accession>
<evidence type="ECO:0000313" key="3">
    <source>
        <dbReference type="Proteomes" id="UP000285575"/>
    </source>
</evidence>
<keyword evidence="1" id="KW-0812">Transmembrane</keyword>
<dbReference type="EMBL" id="SACR01000002">
    <property type="protein sequence ID" value="RVU47538.1"/>
    <property type="molecule type" value="Genomic_DNA"/>
</dbReference>
<dbReference type="RefSeq" id="WP_128227999.1">
    <property type="nucleotide sequence ID" value="NZ_SACR01000002.1"/>
</dbReference>
<dbReference type="OrthoDB" id="572911at2"/>
<evidence type="ECO:0000313" key="2">
    <source>
        <dbReference type="EMBL" id="RVU47538.1"/>
    </source>
</evidence>
<dbReference type="AlphaFoldDB" id="A0A437RL80"/>
<keyword evidence="3" id="KW-1185">Reference proteome</keyword>